<evidence type="ECO:0000313" key="5">
    <source>
        <dbReference type="Proteomes" id="UP000053260"/>
    </source>
</evidence>
<feature type="compositionally biased region" description="Basic residues" evidence="3">
    <location>
        <begin position="128"/>
        <end position="138"/>
    </location>
</feature>
<dbReference type="GO" id="GO:0005737">
    <property type="term" value="C:cytoplasm"/>
    <property type="evidence" value="ECO:0007669"/>
    <property type="project" value="TreeGrafter"/>
</dbReference>
<dbReference type="GO" id="GO:0016853">
    <property type="term" value="F:isomerase activity"/>
    <property type="evidence" value="ECO:0007669"/>
    <property type="project" value="UniProtKB-KW"/>
</dbReference>
<keyword evidence="2" id="KW-0413">Isomerase</keyword>
<protein>
    <recommendedName>
        <fullName evidence="6">Translation initiation inhibitor</fullName>
    </recommendedName>
</protein>
<sequence length="280" mass="29823">MRRRDAQTVRDLSPDLATLGGLDVRGVAVTAPGTGTPYDFVSRWFGAKAGIPEDPVTGSAHAQLAPLWAERLGRTTLTARQLSARGGTVRCRVEGDRTFVTGNCVRFLNGTIALPDWPPGEGCLHRKPRAPPRCRTGKGRAVSPHPDIPQSKENLVSTSIHRTPGQLPILPGSVTANGFVFTSGIIAPSVIKAMQTGGTVPFAQQVTESVDALLAELKAAGSAHDRVVSLDAFLASASDVPRWNEEFLRVWPTPGPARMTLITGFTHPAVLFELRATAVV</sequence>
<dbReference type="SUPFAM" id="SSF55298">
    <property type="entry name" value="YjgF-like"/>
    <property type="match status" value="1"/>
</dbReference>
<feature type="region of interest" description="Disordered" evidence="3">
    <location>
        <begin position="128"/>
        <end position="150"/>
    </location>
</feature>
<comment type="caution">
    <text evidence="4">The sequence shown here is derived from an EMBL/GenBank/DDBJ whole genome shotgun (WGS) entry which is preliminary data.</text>
</comment>
<evidence type="ECO:0000256" key="1">
    <source>
        <dbReference type="ARBA" id="ARBA00008270"/>
    </source>
</evidence>
<dbReference type="InterPro" id="IPR035959">
    <property type="entry name" value="RutC-like_sf"/>
</dbReference>
<proteinExistence type="inferred from homology"/>
<accession>A0A101UT68</accession>
<dbReference type="InterPro" id="IPR006175">
    <property type="entry name" value="YjgF/YER057c/UK114"/>
</dbReference>
<reference evidence="4 5" key="1">
    <citation type="submission" date="2015-10" db="EMBL/GenBank/DDBJ databases">
        <title>Draft genome sequence of Streptomyces sp. RV15, isolated from a marine sponge.</title>
        <authorList>
            <person name="Ruckert C."/>
            <person name="Abdelmohsen U.R."/>
            <person name="Winkler A."/>
            <person name="Hentschel U."/>
            <person name="Kalinowski J."/>
            <person name="Kampfer P."/>
            <person name="Glaeser S."/>
        </authorList>
    </citation>
    <scope>NUCLEOTIDE SEQUENCE [LARGE SCALE GENOMIC DNA]</scope>
    <source>
        <strain evidence="4 5">RV15</strain>
    </source>
</reference>
<gene>
    <name evidence="4" type="ORF">AQJ91_35995</name>
</gene>
<dbReference type="Pfam" id="PF02567">
    <property type="entry name" value="PhzC-PhzF"/>
    <property type="match status" value="1"/>
</dbReference>
<dbReference type="Gene3D" id="3.30.1330.40">
    <property type="entry name" value="RutC-like"/>
    <property type="match status" value="1"/>
</dbReference>
<dbReference type="AlphaFoldDB" id="A0A101UT68"/>
<evidence type="ECO:0000256" key="2">
    <source>
        <dbReference type="ARBA" id="ARBA00023235"/>
    </source>
</evidence>
<dbReference type="Pfam" id="PF01042">
    <property type="entry name" value="Ribonuc_L-PSP"/>
    <property type="match status" value="1"/>
</dbReference>
<dbReference type="EMBL" id="LMXB01000090">
    <property type="protein sequence ID" value="KUO16408.1"/>
    <property type="molecule type" value="Genomic_DNA"/>
</dbReference>
<organism evidence="4 5">
    <name type="scientific">Streptomyces dysideae</name>
    <dbReference type="NCBI Taxonomy" id="909626"/>
    <lineage>
        <taxon>Bacteria</taxon>
        <taxon>Bacillati</taxon>
        <taxon>Actinomycetota</taxon>
        <taxon>Actinomycetes</taxon>
        <taxon>Kitasatosporales</taxon>
        <taxon>Streptomycetaceae</taxon>
        <taxon>Streptomyces</taxon>
    </lineage>
</organism>
<evidence type="ECO:0000313" key="4">
    <source>
        <dbReference type="EMBL" id="KUO16408.1"/>
    </source>
</evidence>
<evidence type="ECO:0008006" key="6">
    <source>
        <dbReference type="Google" id="ProtNLM"/>
    </source>
</evidence>
<comment type="similarity">
    <text evidence="1">Belongs to the PhzF family.</text>
</comment>
<dbReference type="Proteomes" id="UP000053260">
    <property type="component" value="Unassembled WGS sequence"/>
</dbReference>
<name>A0A101UT68_9ACTN</name>
<evidence type="ECO:0000256" key="3">
    <source>
        <dbReference type="SAM" id="MobiDB-lite"/>
    </source>
</evidence>
<dbReference type="InterPro" id="IPR003719">
    <property type="entry name" value="Phenazine_PhzF-like"/>
</dbReference>
<dbReference type="STRING" id="909626.AQJ91_35995"/>
<dbReference type="Gene3D" id="3.10.310.10">
    <property type="entry name" value="Diaminopimelate Epimerase, Chain A, domain 1"/>
    <property type="match status" value="1"/>
</dbReference>
<keyword evidence="5" id="KW-1185">Reference proteome</keyword>
<dbReference type="PANTHER" id="PTHR13774:SF17">
    <property type="entry name" value="PHENAZINE BIOSYNTHESIS-LIKE DOMAIN-CONTAINING PROTEIN"/>
    <property type="match status" value="1"/>
</dbReference>
<dbReference type="RefSeq" id="WP_067030102.1">
    <property type="nucleotide sequence ID" value="NZ_KQ949105.1"/>
</dbReference>
<dbReference type="SUPFAM" id="SSF54506">
    <property type="entry name" value="Diaminopimelate epimerase-like"/>
    <property type="match status" value="1"/>
</dbReference>
<dbReference type="PANTHER" id="PTHR13774">
    <property type="entry name" value="PHENAZINE BIOSYNTHESIS PROTEIN"/>
    <property type="match status" value="1"/>
</dbReference>